<sequence>MIHDEKDPRQYSAESIAEDAAIGAVGGTVLGLLTGGVSALGVIGGAGAGVAVGNITAPQVVVLRPNQTINLTLDSPVRF</sequence>
<reference evidence="1" key="1">
    <citation type="submission" date="2021-02" db="EMBL/GenBank/DDBJ databases">
        <title>The CRISPR/cas machinery reduction and long-range gene transfer in the hot spring cyanobacterium Synechococcus.</title>
        <authorList>
            <person name="Dvorak P."/>
            <person name="Jahodarova E."/>
            <person name="Hasler P."/>
            <person name="Poulickova A."/>
        </authorList>
    </citation>
    <scope>NUCLEOTIDE SEQUENCE</scope>
    <source>
        <strain evidence="1">Rupite</strain>
    </source>
</reference>
<comment type="caution">
    <text evidence="1">The sequence shown here is derived from an EMBL/GenBank/DDBJ whole genome shotgun (WGS) entry which is preliminary data.</text>
</comment>
<protein>
    <submittedName>
        <fullName evidence="1">Uncharacterized protein</fullName>
    </submittedName>
</protein>
<dbReference type="EMBL" id="JAFIRA010000044">
    <property type="protein sequence ID" value="MCJ2544020.1"/>
    <property type="molecule type" value="Genomic_DNA"/>
</dbReference>
<evidence type="ECO:0000313" key="1">
    <source>
        <dbReference type="EMBL" id="MCJ2544020.1"/>
    </source>
</evidence>
<accession>A0ABT0CE09</accession>
<dbReference type="Proteomes" id="UP000830835">
    <property type="component" value="Unassembled WGS sequence"/>
</dbReference>
<evidence type="ECO:0000313" key="2">
    <source>
        <dbReference type="Proteomes" id="UP000830835"/>
    </source>
</evidence>
<name>A0ABT0CE09_THEVL</name>
<organism evidence="1 2">
    <name type="scientific">Thermostichus vulcanus str. 'Rupite'</name>
    <dbReference type="NCBI Taxonomy" id="2813851"/>
    <lineage>
        <taxon>Bacteria</taxon>
        <taxon>Bacillati</taxon>
        <taxon>Cyanobacteriota</taxon>
        <taxon>Cyanophyceae</taxon>
        <taxon>Thermostichales</taxon>
        <taxon>Thermostichaceae</taxon>
        <taxon>Thermostichus</taxon>
    </lineage>
</organism>
<keyword evidence="2" id="KW-1185">Reference proteome</keyword>
<proteinExistence type="predicted"/>
<gene>
    <name evidence="1" type="ORF">JX360_14095</name>
</gene>